<dbReference type="eggNOG" id="KOG3722">
    <property type="taxonomic scope" value="Eukaryota"/>
</dbReference>
<protein>
    <submittedName>
        <fullName evidence="4">Uncharacterized protein</fullName>
    </submittedName>
</protein>
<dbReference type="EMBL" id="CAEY01001590">
    <property type="status" value="NOT_ANNOTATED_CDS"/>
    <property type="molecule type" value="Genomic_DNA"/>
</dbReference>
<name>T1K5N2_TETUR</name>
<feature type="transmembrane region" description="Helical" evidence="3">
    <location>
        <begin position="68"/>
        <end position="95"/>
    </location>
</feature>
<keyword evidence="3" id="KW-0812">Transmembrane</keyword>
<evidence type="ECO:0000313" key="4">
    <source>
        <dbReference type="EnsemblMetazoa" id="tetur05g06900.1"/>
    </source>
</evidence>
<keyword evidence="3" id="KW-0472">Membrane</keyword>
<dbReference type="Proteomes" id="UP000015104">
    <property type="component" value="Unassembled WGS sequence"/>
</dbReference>
<reference evidence="4" key="2">
    <citation type="submission" date="2015-06" db="UniProtKB">
        <authorList>
            <consortium name="EnsemblMetazoa"/>
        </authorList>
    </citation>
    <scope>IDENTIFICATION</scope>
</reference>
<dbReference type="STRING" id="32264.T1K5N2"/>
<evidence type="ECO:0000256" key="3">
    <source>
        <dbReference type="SAM" id="Phobius"/>
    </source>
</evidence>
<feature type="transmembrane region" description="Helical" evidence="3">
    <location>
        <begin position="361"/>
        <end position="384"/>
    </location>
</feature>
<dbReference type="PANTHER" id="PTHR12625">
    <property type="entry name" value="LIPOCALIN-1 INTERACTING MEMBRANE RECEPTOR LIMR"/>
    <property type="match status" value="1"/>
</dbReference>
<dbReference type="PANTHER" id="PTHR12625:SF0">
    <property type="entry name" value="PROTEIN LILIPOD"/>
    <property type="match status" value="1"/>
</dbReference>
<keyword evidence="2" id="KW-0175">Coiled coil</keyword>
<dbReference type="GO" id="GO:0007165">
    <property type="term" value="P:signal transduction"/>
    <property type="evidence" value="ECO:0007669"/>
    <property type="project" value="TreeGrafter"/>
</dbReference>
<keyword evidence="5" id="KW-1185">Reference proteome</keyword>
<feature type="transmembrane region" description="Helical" evidence="3">
    <location>
        <begin position="396"/>
        <end position="419"/>
    </location>
</feature>
<evidence type="ECO:0000256" key="2">
    <source>
        <dbReference type="SAM" id="Coils"/>
    </source>
</evidence>
<feature type="coiled-coil region" evidence="2">
    <location>
        <begin position="276"/>
        <end position="303"/>
    </location>
</feature>
<dbReference type="AlphaFoldDB" id="T1K5N2"/>
<accession>T1K5N2</accession>
<comment type="similarity">
    <text evidence="1">Belongs to the LIMR family.</text>
</comment>
<feature type="transmembrane region" description="Helical" evidence="3">
    <location>
        <begin position="158"/>
        <end position="182"/>
    </location>
</feature>
<proteinExistence type="inferred from homology"/>
<evidence type="ECO:0000256" key="1">
    <source>
        <dbReference type="ARBA" id="ARBA00010487"/>
    </source>
</evidence>
<dbReference type="InterPro" id="IPR006876">
    <property type="entry name" value="LMBR1-like_membr_prot"/>
</dbReference>
<sequence>MYPPNQPYGPVSDPREQAFNDMIRENVIFLIILITLYGLSYLIISSYLKRQDEFYTDEEDELVFRISFWMCTFSLATSIGSTLLLPFSIIANEVLLLSPYNYYLQWLNDSLIKGLWNYVFIFSNISLFVLLPFAYFFPESEGFTNSRRGLTARVHETLVLLLLLSVLVCGLTYITCSLLGYNDLAFTTLLNMNNYLPLLYSCVSFLGVILLLLCTPIGIARLFTVLGELIMKPKFLRNILEEYEMVKLEEMHLNRKIKNLKDGEKTPIKCGNLTQLKEMEKTLEILETRLKELESQKRASAFRRSLGYPLAMLVLLVLTTFAAFLVMQNTLQLLVGVKALPITSAQTFVVGLTSLSKMGPFGALLEIILILYLWCASIVGLYSLPGIERLRPRLGGTSFTQCVTNCVLLIILSSALPVLARTVGITNFDLLGNFGRIKWLGNFYVVLFYNTVFALTTALSLTDKFTVSVRTELFRRLANIGWCWTWHRTRSFTLLNSHSQSKND</sequence>
<feature type="transmembrane region" description="Helical" evidence="3">
    <location>
        <begin position="115"/>
        <end position="137"/>
    </location>
</feature>
<evidence type="ECO:0000313" key="5">
    <source>
        <dbReference type="Proteomes" id="UP000015104"/>
    </source>
</evidence>
<feature type="transmembrane region" description="Helical" evidence="3">
    <location>
        <begin position="27"/>
        <end position="48"/>
    </location>
</feature>
<dbReference type="HOGENOM" id="CLU_029445_1_0_1"/>
<dbReference type="GO" id="GO:0004888">
    <property type="term" value="F:transmembrane signaling receptor activity"/>
    <property type="evidence" value="ECO:0007669"/>
    <property type="project" value="TreeGrafter"/>
</dbReference>
<keyword evidence="3" id="KW-1133">Transmembrane helix</keyword>
<organism evidence="4 5">
    <name type="scientific">Tetranychus urticae</name>
    <name type="common">Two-spotted spider mite</name>
    <dbReference type="NCBI Taxonomy" id="32264"/>
    <lineage>
        <taxon>Eukaryota</taxon>
        <taxon>Metazoa</taxon>
        <taxon>Ecdysozoa</taxon>
        <taxon>Arthropoda</taxon>
        <taxon>Chelicerata</taxon>
        <taxon>Arachnida</taxon>
        <taxon>Acari</taxon>
        <taxon>Acariformes</taxon>
        <taxon>Trombidiformes</taxon>
        <taxon>Prostigmata</taxon>
        <taxon>Eleutherengona</taxon>
        <taxon>Raphignathae</taxon>
        <taxon>Tetranychoidea</taxon>
        <taxon>Tetranychidae</taxon>
        <taxon>Tetranychus</taxon>
    </lineage>
</organism>
<dbReference type="PRINTS" id="PR01692">
    <property type="entry name" value="LIPOCALINIMR"/>
</dbReference>
<feature type="transmembrane region" description="Helical" evidence="3">
    <location>
        <begin position="306"/>
        <end position="327"/>
    </location>
</feature>
<feature type="transmembrane region" description="Helical" evidence="3">
    <location>
        <begin position="439"/>
        <end position="461"/>
    </location>
</feature>
<dbReference type="EnsemblMetazoa" id="tetur05g06900.1">
    <property type="protein sequence ID" value="tetur05g06900.1"/>
    <property type="gene ID" value="tetur05g06900"/>
</dbReference>
<reference evidence="5" key="1">
    <citation type="submission" date="2011-08" db="EMBL/GenBank/DDBJ databases">
        <authorList>
            <person name="Rombauts S."/>
        </authorList>
    </citation>
    <scope>NUCLEOTIDE SEQUENCE</scope>
    <source>
        <strain evidence="5">London</strain>
    </source>
</reference>
<dbReference type="Pfam" id="PF04791">
    <property type="entry name" value="LMBR1"/>
    <property type="match status" value="1"/>
</dbReference>
<feature type="transmembrane region" description="Helical" evidence="3">
    <location>
        <begin position="198"/>
        <end position="224"/>
    </location>
</feature>
<dbReference type="GO" id="GO:0005886">
    <property type="term" value="C:plasma membrane"/>
    <property type="evidence" value="ECO:0007669"/>
    <property type="project" value="TreeGrafter"/>
</dbReference>
<dbReference type="InterPro" id="IPR008075">
    <property type="entry name" value="LIMR"/>
</dbReference>